<evidence type="ECO:0000313" key="3">
    <source>
        <dbReference type="Proteomes" id="UP000254869"/>
    </source>
</evidence>
<keyword evidence="3" id="KW-1185">Reference proteome</keyword>
<accession>A0A370IFF1</accession>
<comment type="caution">
    <text evidence="2">The sequence shown here is derived from an EMBL/GenBank/DDBJ whole genome shotgun (WGS) entry which is preliminary data.</text>
</comment>
<evidence type="ECO:0000256" key="1">
    <source>
        <dbReference type="SAM" id="SignalP"/>
    </source>
</evidence>
<name>A0A370IFF1_9NOCA</name>
<dbReference type="STRING" id="1210086.GCA_001613105_03120"/>
<reference evidence="2 3" key="1">
    <citation type="submission" date="2018-07" db="EMBL/GenBank/DDBJ databases">
        <title>Genomic Encyclopedia of Type Strains, Phase IV (KMG-IV): sequencing the most valuable type-strain genomes for metagenomic binning, comparative biology and taxonomic classification.</title>
        <authorList>
            <person name="Goeker M."/>
        </authorList>
    </citation>
    <scope>NUCLEOTIDE SEQUENCE [LARGE SCALE GENOMIC DNA]</scope>
    <source>
        <strain evidence="2 3">DSM 44290</strain>
    </source>
</reference>
<sequence length="311" mass="34451">MLALAASLPLSGMTSGRAAATDTPMRYTMTAFTNNSQTDMYVYESTDATNFSLLKAVAYRPPYADPASTPPTAPTDKKGLCRDPSVFRFIDGAYYLTYTTGWDGDTIGFARSVNRVDWDFLYEFRIPIAGIQHTWAPEWFIDGRGGVNVLVTLNTGPGFQPHILTAVDSTLQPWRPTPLLGLSPAPDMLGYIDTTIKIWQNRYYAFVKNESTKLIELAVADSPVGPYQLIRTGDWAGWGSPREGQCVIQLPDGRWRIYMDAYNLDNPELGAYHYSDSVTDDLTGRWTDAAELPGLSGIVRHCTVLPEPLTP</sequence>
<gene>
    <name evidence="2" type="ORF">DFR76_101997</name>
</gene>
<protein>
    <recommendedName>
        <fullName evidence="4">Glycosyl hydrolase family 43</fullName>
    </recommendedName>
</protein>
<dbReference type="AlphaFoldDB" id="A0A370IFF1"/>
<organism evidence="2 3">
    <name type="scientific">Nocardia pseudobrasiliensis</name>
    <dbReference type="NCBI Taxonomy" id="45979"/>
    <lineage>
        <taxon>Bacteria</taxon>
        <taxon>Bacillati</taxon>
        <taxon>Actinomycetota</taxon>
        <taxon>Actinomycetes</taxon>
        <taxon>Mycobacteriales</taxon>
        <taxon>Nocardiaceae</taxon>
        <taxon>Nocardia</taxon>
    </lineage>
</organism>
<dbReference type="EMBL" id="QQBC01000001">
    <property type="protein sequence ID" value="RDI69456.1"/>
    <property type="molecule type" value="Genomic_DNA"/>
</dbReference>
<dbReference type="SUPFAM" id="SSF75005">
    <property type="entry name" value="Arabinanase/levansucrase/invertase"/>
    <property type="match status" value="1"/>
</dbReference>
<evidence type="ECO:0008006" key="4">
    <source>
        <dbReference type="Google" id="ProtNLM"/>
    </source>
</evidence>
<proteinExistence type="predicted"/>
<dbReference type="InterPro" id="IPR023296">
    <property type="entry name" value="Glyco_hydro_beta-prop_sf"/>
</dbReference>
<feature type="chain" id="PRO_5038480917" description="Glycosyl hydrolase family 43" evidence="1">
    <location>
        <begin position="21"/>
        <end position="311"/>
    </location>
</feature>
<dbReference type="Proteomes" id="UP000254869">
    <property type="component" value="Unassembled WGS sequence"/>
</dbReference>
<feature type="signal peptide" evidence="1">
    <location>
        <begin position="1"/>
        <end position="20"/>
    </location>
</feature>
<keyword evidence="1" id="KW-0732">Signal</keyword>
<evidence type="ECO:0000313" key="2">
    <source>
        <dbReference type="EMBL" id="RDI69456.1"/>
    </source>
</evidence>
<dbReference type="Gene3D" id="2.115.10.20">
    <property type="entry name" value="Glycosyl hydrolase domain, family 43"/>
    <property type="match status" value="1"/>
</dbReference>